<reference evidence="2" key="1">
    <citation type="journal article" date="2022" name="Int. J. Syst. Evol. Microbiol.">
        <title>Genome-based, phenotypic and chemotaxonomic classification of Faecalibacterium strains: proposal of three novel species Faecalibacterium duncaniae sp. nov., Faecalibacterium hattorii sp. nov. and Faecalibacterium gallinarum sp. nov. .</title>
        <authorList>
            <person name="Sakamoto M."/>
            <person name="Sakurai N."/>
            <person name="Tanno H."/>
            <person name="Iino T."/>
            <person name="Ohkuma M."/>
            <person name="Endo A."/>
        </authorList>
    </citation>
    <scope>NUCLEOTIDE SEQUENCE</scope>
    <source>
        <strain evidence="2">JCM 17207</strain>
    </source>
</reference>
<proteinExistence type="predicted"/>
<dbReference type="EMBL" id="BQKV01000048">
    <property type="protein sequence ID" value="GJN64854.1"/>
    <property type="molecule type" value="Genomic_DNA"/>
</dbReference>
<dbReference type="AlphaFoldDB" id="A0AA37IYV5"/>
<dbReference type="RefSeq" id="WP_238317043.1">
    <property type="nucleotide sequence ID" value="NZ_BQKV01000048.1"/>
</dbReference>
<evidence type="ECO:0000313" key="3">
    <source>
        <dbReference type="Proteomes" id="UP001055185"/>
    </source>
</evidence>
<keyword evidence="1" id="KW-1133">Transmembrane helix</keyword>
<protein>
    <submittedName>
        <fullName evidence="2">Uncharacterized protein</fullName>
    </submittedName>
</protein>
<sequence length="279" mass="30427">MSKKSVRSFGPLRAVLLILLVLAVVLLGLYGFLRYRMNRLAEGAAFRLEYTVQSTADTPTSAYNTFQTMKGLTGTVEGQSQTDRFTARLYAQGQTEAFLEVYSGQGETLVNIGRLYRYYVAGLAQEYPLLASLIPDWGLGDYISQQQLARFFDQEAAPQAGFTAQELVPFSYDAGRSGYLYFAPEGADEENPSLLIGISAASLFSDPVEVHVLLNAAADGLRFELSGTVTAQEVSIPAPASRMADEDADALRAVWQALRDLLAFFRDQTAGAQVETKAA</sequence>
<feature type="transmembrane region" description="Helical" evidence="1">
    <location>
        <begin position="12"/>
        <end position="33"/>
    </location>
</feature>
<keyword evidence="1" id="KW-0812">Transmembrane</keyword>
<keyword evidence="1" id="KW-0472">Membrane</keyword>
<keyword evidence="3" id="KW-1185">Reference proteome</keyword>
<accession>A0AA37IYV5</accession>
<evidence type="ECO:0000313" key="2">
    <source>
        <dbReference type="EMBL" id="GJN64854.1"/>
    </source>
</evidence>
<gene>
    <name evidence="2" type="ORF">JCM17207_14790</name>
</gene>
<organism evidence="2 3">
    <name type="scientific">Faecalibacterium gallinarum</name>
    <dbReference type="NCBI Taxonomy" id="2903556"/>
    <lineage>
        <taxon>Bacteria</taxon>
        <taxon>Bacillati</taxon>
        <taxon>Bacillota</taxon>
        <taxon>Clostridia</taxon>
        <taxon>Eubacteriales</taxon>
        <taxon>Oscillospiraceae</taxon>
        <taxon>Faecalibacterium</taxon>
    </lineage>
</organism>
<comment type="caution">
    <text evidence="2">The sequence shown here is derived from an EMBL/GenBank/DDBJ whole genome shotgun (WGS) entry which is preliminary data.</text>
</comment>
<evidence type="ECO:0000256" key="1">
    <source>
        <dbReference type="SAM" id="Phobius"/>
    </source>
</evidence>
<name>A0AA37IYV5_9FIRM</name>
<dbReference type="Proteomes" id="UP001055185">
    <property type="component" value="Unassembled WGS sequence"/>
</dbReference>